<evidence type="ECO:0000313" key="1">
    <source>
        <dbReference type="EMBL" id="NEN75463.1"/>
    </source>
</evidence>
<dbReference type="AlphaFoldDB" id="A0A6L9Y525"/>
<dbReference type="RefSeq" id="WP_163764124.1">
    <property type="nucleotide sequence ID" value="NZ_JAAGYR010000005.1"/>
</dbReference>
<proteinExistence type="predicted"/>
<dbReference type="Proteomes" id="UP000477651">
    <property type="component" value="Unassembled WGS sequence"/>
</dbReference>
<organism evidence="1 2">
    <name type="scientific">Pelistega ratti</name>
    <dbReference type="NCBI Taxonomy" id="2652177"/>
    <lineage>
        <taxon>Bacteria</taxon>
        <taxon>Pseudomonadati</taxon>
        <taxon>Pseudomonadota</taxon>
        <taxon>Betaproteobacteria</taxon>
        <taxon>Burkholderiales</taxon>
        <taxon>Alcaligenaceae</taxon>
        <taxon>Pelistega</taxon>
    </lineage>
</organism>
<name>A0A6L9Y525_9BURK</name>
<protein>
    <submittedName>
        <fullName evidence="1">Uncharacterized protein</fullName>
    </submittedName>
</protein>
<keyword evidence="2" id="KW-1185">Reference proteome</keyword>
<comment type="caution">
    <text evidence="1">The sequence shown here is derived from an EMBL/GenBank/DDBJ whole genome shotgun (WGS) entry which is preliminary data.</text>
</comment>
<reference evidence="1 2" key="1">
    <citation type="submission" date="2020-02" db="EMBL/GenBank/DDBJ databases">
        <title>Pelistega sp. NLN82 were isolated from wild rodents of the Hainan Island.</title>
        <authorList>
            <person name="Niu N."/>
            <person name="Zhou J."/>
        </authorList>
    </citation>
    <scope>NUCLEOTIDE SEQUENCE [LARGE SCALE GENOMIC DNA]</scope>
    <source>
        <strain evidence="1 2">NLN82</strain>
    </source>
</reference>
<evidence type="ECO:0000313" key="2">
    <source>
        <dbReference type="Proteomes" id="UP000477651"/>
    </source>
</evidence>
<dbReference type="EMBL" id="JAAGYR010000005">
    <property type="protein sequence ID" value="NEN75463.1"/>
    <property type="molecule type" value="Genomic_DNA"/>
</dbReference>
<gene>
    <name evidence="1" type="ORF">F9B74_03860</name>
</gene>
<accession>A0A6L9Y525</accession>
<sequence length="162" mass="19113">MGKYISENIEKEILSINWFSQLGKPINIDNISIETNLNKVNEKINSPEWENITLEESNNINSYFLQKNLFSKQDEWDLIAEEGRDFIKNKVIPIIPEINGLTREIIINDISWNLIHFIIEDYYKRKKIIRTSFFSELFELYRLGRLPCGWDGDFPNGKLIIA</sequence>